<dbReference type="InterPro" id="IPR007125">
    <property type="entry name" value="H2A/H2B/H3"/>
</dbReference>
<dbReference type="Pfam" id="PF00125">
    <property type="entry name" value="Histone"/>
    <property type="match status" value="1"/>
</dbReference>
<keyword evidence="3" id="KW-1133">Transmembrane helix</keyword>
<proteinExistence type="inferred from homology"/>
<feature type="compositionally biased region" description="Basic and acidic residues" evidence="2">
    <location>
        <begin position="66"/>
        <end position="76"/>
    </location>
</feature>
<dbReference type="InterPro" id="IPR000164">
    <property type="entry name" value="Histone_H3/CENP-A"/>
</dbReference>
<dbReference type="PANTHER" id="PTHR45810:SF1">
    <property type="entry name" value="HISTONE H3-LIKE CENTROMERIC PROTEIN A"/>
    <property type="match status" value="1"/>
</dbReference>
<keyword evidence="3" id="KW-0812">Transmembrane</keyword>
<dbReference type="AlphaFoldDB" id="A0A1V0HS25"/>
<evidence type="ECO:0000256" key="3">
    <source>
        <dbReference type="SAM" id="Phobius"/>
    </source>
</evidence>
<dbReference type="EMBL" id="KY212644">
    <property type="protein sequence ID" value="ARC76869.1"/>
    <property type="molecule type" value="Genomic_DNA"/>
</dbReference>
<dbReference type="GO" id="GO:0003677">
    <property type="term" value="F:DNA binding"/>
    <property type="evidence" value="ECO:0007669"/>
    <property type="project" value="InterPro"/>
</dbReference>
<protein>
    <submittedName>
        <fullName evidence="5">Cid1</fullName>
    </submittedName>
</protein>
<evidence type="ECO:0000256" key="1">
    <source>
        <dbReference type="ARBA" id="ARBA00010343"/>
    </source>
</evidence>
<dbReference type="InterPro" id="IPR009072">
    <property type="entry name" value="Histone-fold"/>
</dbReference>
<feature type="domain" description="Core Histone H2A/H2B/H3" evidence="4">
    <location>
        <begin position="177"/>
        <end position="259"/>
    </location>
</feature>
<evidence type="ECO:0000256" key="2">
    <source>
        <dbReference type="SAM" id="MobiDB-lite"/>
    </source>
</evidence>
<feature type="compositionally biased region" description="Basic and acidic residues" evidence="2">
    <location>
        <begin position="167"/>
        <end position="176"/>
    </location>
</feature>
<feature type="compositionally biased region" description="Polar residues" evidence="2">
    <location>
        <begin position="83"/>
        <end position="97"/>
    </location>
</feature>
<feature type="transmembrane region" description="Helical" evidence="3">
    <location>
        <begin position="16"/>
        <end position="35"/>
    </location>
</feature>
<dbReference type="GO" id="GO:0000786">
    <property type="term" value="C:nucleosome"/>
    <property type="evidence" value="ECO:0007669"/>
    <property type="project" value="InterPro"/>
</dbReference>
<feature type="compositionally biased region" description="Polar residues" evidence="2">
    <location>
        <begin position="141"/>
        <end position="153"/>
    </location>
</feature>
<dbReference type="SMART" id="SM00428">
    <property type="entry name" value="H3"/>
    <property type="match status" value="1"/>
</dbReference>
<dbReference type="SUPFAM" id="SSF47113">
    <property type="entry name" value="Histone-fold"/>
    <property type="match status" value="1"/>
</dbReference>
<gene>
    <name evidence="5" type="primary">Cid1</name>
</gene>
<organism evidence="5">
    <name type="scientific">Drosophila montana</name>
    <name type="common">Fruit fly</name>
    <dbReference type="NCBI Taxonomy" id="40370"/>
    <lineage>
        <taxon>Eukaryota</taxon>
        <taxon>Metazoa</taxon>
        <taxon>Ecdysozoa</taxon>
        <taxon>Arthropoda</taxon>
        <taxon>Hexapoda</taxon>
        <taxon>Insecta</taxon>
        <taxon>Pterygota</taxon>
        <taxon>Neoptera</taxon>
        <taxon>Endopterygota</taxon>
        <taxon>Diptera</taxon>
        <taxon>Brachycera</taxon>
        <taxon>Muscomorpha</taxon>
        <taxon>Ephydroidea</taxon>
        <taxon>Drosophilidae</taxon>
        <taxon>Drosophila</taxon>
    </lineage>
</organism>
<dbReference type="GO" id="GO:0046982">
    <property type="term" value="F:protein heterodimerization activity"/>
    <property type="evidence" value="ECO:0007669"/>
    <property type="project" value="InterPro"/>
</dbReference>
<sequence>MNANVCVLRKKGGNQIFVYITANQVLGIGNLYFYFIMRPRTVKNSTQKKKKSESHLDNVEDSYDENAFRTPDRENETDYGLEFTTSRLAEVNTSPRRCSTLRKNVPKDRRRDIDRSEDSSDSENQPPAITAIRHTPRKVPLQTSAASKNSQRQAPLASRPASRRKQNKPEGRMKKLHREIERLQKNEGFMIPRLPFSRLVREIMMEHTLTPFMITMSALEAIQTATEMYLTQRFQDAYLLTQYRSRVTLEVRDMALVAYFCKTYGNL</sequence>
<comment type="similarity">
    <text evidence="1">Belongs to the histone H3 family.</text>
</comment>
<feature type="compositionally biased region" description="Basic and acidic residues" evidence="2">
    <location>
        <begin position="105"/>
        <end position="118"/>
    </location>
</feature>
<feature type="region of interest" description="Disordered" evidence="2">
    <location>
        <begin position="43"/>
        <end position="176"/>
    </location>
</feature>
<dbReference type="Gene3D" id="1.10.20.10">
    <property type="entry name" value="Histone, subunit A"/>
    <property type="match status" value="1"/>
</dbReference>
<name>A0A1V0HS25_DROMN</name>
<dbReference type="PANTHER" id="PTHR45810">
    <property type="entry name" value="HISTONE H3.2"/>
    <property type="match status" value="1"/>
</dbReference>
<dbReference type="GO" id="GO:0030527">
    <property type="term" value="F:structural constituent of chromatin"/>
    <property type="evidence" value="ECO:0007669"/>
    <property type="project" value="InterPro"/>
</dbReference>
<reference evidence="5" key="1">
    <citation type="journal article" date="2017" name="Mol. Biol. Evol.">
        <title>Recurrent gene duplication leads to diverse repertoires of centromeric histones in Drosophila species.</title>
        <authorList>
            <person name="Kursel L.E."/>
            <person name="Malik H.S."/>
        </authorList>
    </citation>
    <scope>NUCLEOTIDE SEQUENCE</scope>
    <source>
        <strain evidence="5">15010-1021.06</strain>
    </source>
</reference>
<keyword evidence="3" id="KW-0472">Membrane</keyword>
<accession>A0A1V0HS25</accession>
<dbReference type="PROSITE" id="PS00959">
    <property type="entry name" value="HISTONE_H3_2"/>
    <property type="match status" value="1"/>
</dbReference>
<evidence type="ECO:0000313" key="5">
    <source>
        <dbReference type="EMBL" id="ARC76869.1"/>
    </source>
</evidence>
<evidence type="ECO:0000259" key="4">
    <source>
        <dbReference type="Pfam" id="PF00125"/>
    </source>
</evidence>